<feature type="non-terminal residue" evidence="2">
    <location>
        <position position="384"/>
    </location>
</feature>
<dbReference type="RefSeq" id="WP_198282432.1">
    <property type="nucleotide sequence ID" value="NZ_JAEEAQ010001163.1"/>
</dbReference>
<name>A0ABS0RRG1_9ACTN</name>
<proteinExistence type="predicted"/>
<dbReference type="InterPro" id="IPR042104">
    <property type="entry name" value="PKS_dehydratase_sf"/>
</dbReference>
<dbReference type="EMBL" id="JAEEAQ010001163">
    <property type="protein sequence ID" value="MBI0320058.1"/>
    <property type="molecule type" value="Genomic_DNA"/>
</dbReference>
<dbReference type="InterPro" id="IPR037143">
    <property type="entry name" value="4-PPantetheinyl_Trfase_dom_sf"/>
</dbReference>
<dbReference type="Pfam" id="PF14765">
    <property type="entry name" value="PS-DH"/>
    <property type="match status" value="1"/>
</dbReference>
<protein>
    <submittedName>
        <fullName evidence="2">Polyketide synthase dehydratase domain-containing protein</fullName>
    </submittedName>
</protein>
<sequence>PDTRPTRWTVDPATEHTPDHTAQLIYAERWMFHGPGFQGLTELTAIGASHIRGTITTPPAPGALLDNVGQLLGYWIMATRTERTVVFPVGMRLMRFFGPHPAPGTPVECLVRIVSLTDTALEADAQLLIGGQVWAELSGWQDRRFDNHPETRPVERFPQRNTLSRPQPGGWVLLHERWPDLASRDLIMRNHLGSDERTAYEHQPPRGRRQWLLGRIAAKDAVRRWLWDHGEGPVFPAEIGIREDAQGRPYAIGVHGRTLPELTLSLAHRAETGVALVAPRHVNGATGPGIALEEVTDDDDMAVALARPERELLAGVTARIGGSPGRWAAAFRAAKEAVATAEGAGPRDRPRDLTIAEVRPGTDRTDAPPARLVVEVAATAPGQP</sequence>
<reference evidence="2 3" key="1">
    <citation type="submission" date="2020-12" db="EMBL/GenBank/DDBJ databases">
        <authorList>
            <person name="Kusuma A.B."/>
            <person name="Nouioui I."/>
            <person name="Goodfellow M."/>
        </authorList>
    </citation>
    <scope>NUCLEOTIDE SEQUENCE [LARGE SCALE GENOMIC DNA]</scope>
    <source>
        <strain evidence="2 3">DSM 41764</strain>
    </source>
</reference>
<dbReference type="InterPro" id="IPR049551">
    <property type="entry name" value="PKS_DH_C"/>
</dbReference>
<keyword evidence="3" id="KW-1185">Reference proteome</keyword>
<dbReference type="Gene3D" id="3.10.129.110">
    <property type="entry name" value="Polyketide synthase dehydratase"/>
    <property type="match status" value="1"/>
</dbReference>
<feature type="non-terminal residue" evidence="2">
    <location>
        <position position="1"/>
    </location>
</feature>
<evidence type="ECO:0000313" key="2">
    <source>
        <dbReference type="EMBL" id="MBI0320058.1"/>
    </source>
</evidence>
<evidence type="ECO:0000259" key="1">
    <source>
        <dbReference type="Pfam" id="PF14765"/>
    </source>
</evidence>
<dbReference type="SUPFAM" id="SSF56214">
    <property type="entry name" value="4'-phosphopantetheinyl transferase"/>
    <property type="match status" value="1"/>
</dbReference>
<feature type="domain" description="Polyketide synthase dehydratase" evidence="1">
    <location>
        <begin position="27"/>
        <end position="150"/>
    </location>
</feature>
<dbReference type="Proteomes" id="UP000638849">
    <property type="component" value="Unassembled WGS sequence"/>
</dbReference>
<dbReference type="Gene3D" id="3.90.470.20">
    <property type="entry name" value="4'-phosphopantetheinyl transferase domain"/>
    <property type="match status" value="1"/>
</dbReference>
<organism evidence="2 3">
    <name type="scientific">Streptomyces javensis</name>
    <dbReference type="NCBI Taxonomy" id="114698"/>
    <lineage>
        <taxon>Bacteria</taxon>
        <taxon>Bacillati</taxon>
        <taxon>Actinomycetota</taxon>
        <taxon>Actinomycetes</taxon>
        <taxon>Kitasatosporales</taxon>
        <taxon>Streptomycetaceae</taxon>
        <taxon>Streptomyces</taxon>
        <taxon>Streptomyces violaceusniger group</taxon>
    </lineage>
</organism>
<evidence type="ECO:0000313" key="3">
    <source>
        <dbReference type="Proteomes" id="UP000638849"/>
    </source>
</evidence>
<comment type="caution">
    <text evidence="2">The sequence shown here is derived from an EMBL/GenBank/DDBJ whole genome shotgun (WGS) entry which is preliminary data.</text>
</comment>
<accession>A0ABS0RRG1</accession>
<gene>
    <name evidence="2" type="ORF">JBF12_45360</name>
</gene>